<keyword evidence="3" id="KW-1133">Transmembrane helix</keyword>
<keyword evidence="6" id="KW-1185">Reference proteome</keyword>
<dbReference type="PANTHER" id="PTHR47151">
    <property type="entry name" value="LEU/ILE/VAL-BINDING ABC TRANSPORTER SUBUNIT"/>
    <property type="match status" value="1"/>
</dbReference>
<sequence>MRGSDGFLSRLLDDLCGVRVPGAGGSPAPRTFGGRVFAALCGDRLWTDSPEQVLEPAPAFPRAGHGLPVLDLGVIPAAVQPVGWSFGRRRDRTIALAGAVALVVLVLGLTAQLRGISERGPDRVGGAVAASPACGYRIAYLGVLSGDAKADSEAARNGVQMAIDNFNREHAGCAASLREFDTKGEAETAARLAHEITADPLIVGVVGPFWYDEALRVLPILDAAGIPVISPALSMSEFSGRYKTFYRTVASDADQNAAAVRYLLNDFRARKVFVVADKDDPTLEMAADARVKLNTAFVGRADIETNQTDFGGIVDQITSATADAVYYLGYPAAGGEFVKQVRAARKDIKIIGWDRIFRSSFVEKAGKENAEGVVITCPCVPPLEANENFGEDYKKRFNKVGYNAPEAYDAANVFLDAMAVGKVTRAEVASYVDSYDRVGVSHRIRFTVKGDLDPSTSAVWAFTVKDGQITEEKLIG</sequence>
<dbReference type="AlphaFoldDB" id="A0A8J4DNH6"/>
<evidence type="ECO:0000313" key="6">
    <source>
        <dbReference type="Proteomes" id="UP000619260"/>
    </source>
</evidence>
<evidence type="ECO:0000256" key="3">
    <source>
        <dbReference type="SAM" id="Phobius"/>
    </source>
</evidence>
<keyword evidence="2" id="KW-0732">Signal</keyword>
<keyword evidence="3" id="KW-0812">Transmembrane</keyword>
<keyword evidence="3" id="KW-0472">Membrane</keyword>
<evidence type="ECO:0000256" key="2">
    <source>
        <dbReference type="ARBA" id="ARBA00022729"/>
    </source>
</evidence>
<dbReference type="EMBL" id="BOPF01000002">
    <property type="protein sequence ID" value="GIJ43527.1"/>
    <property type="molecule type" value="Genomic_DNA"/>
</dbReference>
<comment type="similarity">
    <text evidence="1">Belongs to the leucine-binding protein family.</text>
</comment>
<evidence type="ECO:0000256" key="1">
    <source>
        <dbReference type="ARBA" id="ARBA00010062"/>
    </source>
</evidence>
<proteinExistence type="inferred from homology"/>
<evidence type="ECO:0000259" key="4">
    <source>
        <dbReference type="Pfam" id="PF13458"/>
    </source>
</evidence>
<dbReference type="InterPro" id="IPR028082">
    <property type="entry name" value="Peripla_BP_I"/>
</dbReference>
<name>A0A8J4DNH6_9ACTN</name>
<dbReference type="RefSeq" id="WP_203897091.1">
    <property type="nucleotide sequence ID" value="NZ_BOPF01000002.1"/>
</dbReference>
<dbReference type="Proteomes" id="UP000619260">
    <property type="component" value="Unassembled WGS sequence"/>
</dbReference>
<dbReference type="SUPFAM" id="SSF53822">
    <property type="entry name" value="Periplasmic binding protein-like I"/>
    <property type="match status" value="1"/>
</dbReference>
<comment type="caution">
    <text evidence="5">The sequence shown here is derived from an EMBL/GenBank/DDBJ whole genome shotgun (WGS) entry which is preliminary data.</text>
</comment>
<protein>
    <recommendedName>
        <fullName evidence="4">Leucine-binding protein domain-containing protein</fullName>
    </recommendedName>
</protein>
<feature type="transmembrane region" description="Helical" evidence="3">
    <location>
        <begin position="94"/>
        <end position="113"/>
    </location>
</feature>
<feature type="domain" description="Leucine-binding protein" evidence="4">
    <location>
        <begin position="136"/>
        <end position="441"/>
    </location>
</feature>
<organism evidence="5 6">
    <name type="scientific">Virgisporangium aliadipatigenens</name>
    <dbReference type="NCBI Taxonomy" id="741659"/>
    <lineage>
        <taxon>Bacteria</taxon>
        <taxon>Bacillati</taxon>
        <taxon>Actinomycetota</taxon>
        <taxon>Actinomycetes</taxon>
        <taxon>Micromonosporales</taxon>
        <taxon>Micromonosporaceae</taxon>
        <taxon>Virgisporangium</taxon>
    </lineage>
</organism>
<accession>A0A8J4DNH6</accession>
<dbReference type="PANTHER" id="PTHR47151:SF2">
    <property type="entry name" value="AMINO ACID BINDING PROTEIN"/>
    <property type="match status" value="1"/>
</dbReference>
<dbReference type="Gene3D" id="3.40.50.2300">
    <property type="match status" value="2"/>
</dbReference>
<dbReference type="CDD" id="cd06342">
    <property type="entry name" value="PBP1_ABC_LIVBP-like"/>
    <property type="match status" value="1"/>
</dbReference>
<gene>
    <name evidence="5" type="ORF">Val02_04130</name>
</gene>
<dbReference type="Pfam" id="PF13458">
    <property type="entry name" value="Peripla_BP_6"/>
    <property type="match status" value="1"/>
</dbReference>
<evidence type="ECO:0000313" key="5">
    <source>
        <dbReference type="EMBL" id="GIJ43527.1"/>
    </source>
</evidence>
<reference evidence="5" key="1">
    <citation type="submission" date="2021-01" db="EMBL/GenBank/DDBJ databases">
        <title>Whole genome shotgun sequence of Virgisporangium aliadipatigenens NBRC 105644.</title>
        <authorList>
            <person name="Komaki H."/>
            <person name="Tamura T."/>
        </authorList>
    </citation>
    <scope>NUCLEOTIDE SEQUENCE</scope>
    <source>
        <strain evidence="5">NBRC 105644</strain>
    </source>
</reference>
<dbReference type="InterPro" id="IPR028081">
    <property type="entry name" value="Leu-bd"/>
</dbReference>